<organism evidence="2 3">
    <name type="scientific">Bonamia ostreae</name>
    <dbReference type="NCBI Taxonomy" id="126728"/>
    <lineage>
        <taxon>Eukaryota</taxon>
        <taxon>Sar</taxon>
        <taxon>Rhizaria</taxon>
        <taxon>Endomyxa</taxon>
        <taxon>Ascetosporea</taxon>
        <taxon>Haplosporida</taxon>
        <taxon>Bonamia</taxon>
    </lineage>
</organism>
<name>A0ABV2AVU7_9EUKA</name>
<evidence type="ECO:0000313" key="2">
    <source>
        <dbReference type="EMBL" id="MES1923549.1"/>
    </source>
</evidence>
<protein>
    <recommendedName>
        <fullName evidence="1">Inositol polyphosphate-related phosphatase domain-containing protein</fullName>
    </recommendedName>
</protein>
<comment type="caution">
    <text evidence="2">The sequence shown here is derived from an EMBL/GenBank/DDBJ whole genome shotgun (WGS) entry which is preliminary data.</text>
</comment>
<dbReference type="SUPFAM" id="SSF56219">
    <property type="entry name" value="DNase I-like"/>
    <property type="match status" value="1"/>
</dbReference>
<gene>
    <name evidence="2" type="ORF">MHBO_005139</name>
</gene>
<evidence type="ECO:0000313" key="3">
    <source>
        <dbReference type="Proteomes" id="UP001439008"/>
    </source>
</evidence>
<evidence type="ECO:0000259" key="1">
    <source>
        <dbReference type="Pfam" id="PF22669"/>
    </source>
</evidence>
<feature type="domain" description="Inositol polyphosphate-related phosphatase" evidence="1">
    <location>
        <begin position="4"/>
        <end position="127"/>
    </location>
</feature>
<dbReference type="Pfam" id="PF22669">
    <property type="entry name" value="Exo_endo_phos2"/>
    <property type="match status" value="1"/>
</dbReference>
<reference evidence="2 3" key="1">
    <citation type="journal article" date="2024" name="BMC Biol.">
        <title>Comparative genomics of Ascetosporea gives new insight into the evolutionary basis for animal parasitism in Rhizaria.</title>
        <authorList>
            <person name="Hiltunen Thoren M."/>
            <person name="Onut-Brannstrom I."/>
            <person name="Alfjorden A."/>
            <person name="Peckova H."/>
            <person name="Swords F."/>
            <person name="Hooper C."/>
            <person name="Holzer A.S."/>
            <person name="Bass D."/>
            <person name="Burki F."/>
        </authorList>
    </citation>
    <scope>NUCLEOTIDE SEQUENCE [LARGE SCALE GENOMIC DNA]</scope>
    <source>
        <strain evidence="2">20-A016</strain>
    </source>
</reference>
<dbReference type="InterPro" id="IPR000300">
    <property type="entry name" value="IPPc"/>
</dbReference>
<dbReference type="Gene3D" id="3.60.10.10">
    <property type="entry name" value="Endonuclease/exonuclease/phosphatase"/>
    <property type="match status" value="1"/>
</dbReference>
<proteinExistence type="predicted"/>
<sequence>MICNENLNVLRLHDSLTKEIKNRGAFYNSKEPIPLDNFFPTYKKIERRPENFDSTDLEKHYLTVFKKPWYKRSMVVEKIPAFTDRIFVHSMNCFADDVVPVQSEDGRHQYGCFEPDFVGSDHSPIFALMNIKFLLLDFEF</sequence>
<accession>A0ABV2AVU7</accession>
<dbReference type="InterPro" id="IPR036691">
    <property type="entry name" value="Endo/exonu/phosph_ase_sf"/>
</dbReference>
<dbReference type="Proteomes" id="UP001439008">
    <property type="component" value="Unassembled WGS sequence"/>
</dbReference>
<dbReference type="EMBL" id="JBDODL010006831">
    <property type="protein sequence ID" value="MES1923549.1"/>
    <property type="molecule type" value="Genomic_DNA"/>
</dbReference>
<keyword evidence="3" id="KW-1185">Reference proteome</keyword>